<dbReference type="Pfam" id="PF07727">
    <property type="entry name" value="RVT_2"/>
    <property type="match status" value="1"/>
</dbReference>
<feature type="region of interest" description="Disordered" evidence="1">
    <location>
        <begin position="28"/>
        <end position="53"/>
    </location>
</feature>
<reference evidence="3" key="2">
    <citation type="submission" date="2022-01" db="EMBL/GenBank/DDBJ databases">
        <authorList>
            <person name="Yamashiro T."/>
            <person name="Shiraishi A."/>
            <person name="Satake H."/>
            <person name="Nakayama K."/>
        </authorList>
    </citation>
    <scope>NUCLEOTIDE SEQUENCE</scope>
</reference>
<sequence length="185" mass="20882">MAQVLQPIHAPILSLVWYEDFMNTEQASPPSNAPVCSVHDPTPTSPHGTEQAPSNDDLILEPEFEPVLVPNITLQPEATRKSTRVPVQPSWLKYYVTTHHPKANQVSIGVKPWISEENDTWEVTSLLKDKKAIACHWIYKTKLKVDGSLDMKKSRLVINCNRQRKGVDYEETFAPVAKMVTVRAL</sequence>
<proteinExistence type="predicted"/>
<organism evidence="3 4">
    <name type="scientific">Tanacetum coccineum</name>
    <dbReference type="NCBI Taxonomy" id="301880"/>
    <lineage>
        <taxon>Eukaryota</taxon>
        <taxon>Viridiplantae</taxon>
        <taxon>Streptophyta</taxon>
        <taxon>Embryophyta</taxon>
        <taxon>Tracheophyta</taxon>
        <taxon>Spermatophyta</taxon>
        <taxon>Magnoliopsida</taxon>
        <taxon>eudicotyledons</taxon>
        <taxon>Gunneridae</taxon>
        <taxon>Pentapetalae</taxon>
        <taxon>asterids</taxon>
        <taxon>campanulids</taxon>
        <taxon>Asterales</taxon>
        <taxon>Asteraceae</taxon>
        <taxon>Asteroideae</taxon>
        <taxon>Anthemideae</taxon>
        <taxon>Anthemidinae</taxon>
        <taxon>Tanacetum</taxon>
    </lineage>
</organism>
<dbReference type="Proteomes" id="UP001151760">
    <property type="component" value="Unassembled WGS sequence"/>
</dbReference>
<name>A0ABQ5FR61_9ASTR</name>
<reference evidence="3" key="1">
    <citation type="journal article" date="2022" name="Int. J. Mol. Sci.">
        <title>Draft Genome of Tanacetum Coccineum: Genomic Comparison of Closely Related Tanacetum-Family Plants.</title>
        <authorList>
            <person name="Yamashiro T."/>
            <person name="Shiraishi A."/>
            <person name="Nakayama K."/>
            <person name="Satake H."/>
        </authorList>
    </citation>
    <scope>NUCLEOTIDE SEQUENCE</scope>
</reference>
<feature type="domain" description="Reverse transcriptase Ty1/copia-type" evidence="2">
    <location>
        <begin position="118"/>
        <end position="185"/>
    </location>
</feature>
<protein>
    <submittedName>
        <fullName evidence="3">Retrovirus-related pol polyprotein from transposon TNT 1-94</fullName>
    </submittedName>
</protein>
<dbReference type="EMBL" id="BQNB010017659">
    <property type="protein sequence ID" value="GJT65770.1"/>
    <property type="molecule type" value="Genomic_DNA"/>
</dbReference>
<evidence type="ECO:0000313" key="4">
    <source>
        <dbReference type="Proteomes" id="UP001151760"/>
    </source>
</evidence>
<dbReference type="InterPro" id="IPR013103">
    <property type="entry name" value="RVT_2"/>
</dbReference>
<gene>
    <name evidence="3" type="ORF">Tco_1017250</name>
</gene>
<evidence type="ECO:0000256" key="1">
    <source>
        <dbReference type="SAM" id="MobiDB-lite"/>
    </source>
</evidence>
<comment type="caution">
    <text evidence="3">The sequence shown here is derived from an EMBL/GenBank/DDBJ whole genome shotgun (WGS) entry which is preliminary data.</text>
</comment>
<evidence type="ECO:0000259" key="2">
    <source>
        <dbReference type="Pfam" id="PF07727"/>
    </source>
</evidence>
<evidence type="ECO:0000313" key="3">
    <source>
        <dbReference type="EMBL" id="GJT65770.1"/>
    </source>
</evidence>
<accession>A0ABQ5FR61</accession>
<keyword evidence="4" id="KW-1185">Reference proteome</keyword>